<dbReference type="SUPFAM" id="SSF56219">
    <property type="entry name" value="DNase I-like"/>
    <property type="match status" value="1"/>
</dbReference>
<dbReference type="OrthoDB" id="410155at2759"/>
<name>A0A4C2A4B7_EUMVA</name>
<keyword evidence="3" id="KW-1185">Reference proteome</keyword>
<accession>A0A4C2A4B7</accession>
<dbReference type="AlphaFoldDB" id="A0A4C2A4B7"/>
<feature type="compositionally biased region" description="Low complexity" evidence="1">
    <location>
        <begin position="16"/>
        <end position="26"/>
    </location>
</feature>
<evidence type="ECO:0000313" key="2">
    <source>
        <dbReference type="EMBL" id="GBP95536.1"/>
    </source>
</evidence>
<evidence type="ECO:0008006" key="4">
    <source>
        <dbReference type="Google" id="ProtNLM"/>
    </source>
</evidence>
<feature type="region of interest" description="Disordered" evidence="1">
    <location>
        <begin position="344"/>
        <end position="371"/>
    </location>
</feature>
<sequence>MAAGAADGDPPDHHSGSGPNSNSAASTAPYPRSTPSSLRVMYWNAGASLGRRKTYEPSSSRRTYMLSSWARRNSDLGKNSGCPISSCIDATKFPPMVSRTEVLVRRDVFHGGLELPDFINTRTLGIRVGAAGTELRLFAAYRPPVTRFCSSDIRTIFEDHTPTILAGDLNAKHTSTRPISCPDGPRFGADVLDVVLCHRLPFPIHVEVLYSADTQHLPILITLSTTAHLTPARPQTHRTNWSAYQHALEAPHRQVLLGPSPVRQVSTMKSRARLGDHTSSGSDWPPMGPSFTPAARAQHKRNLQRLWAGTRCPRVKRDLNRIALELRQEVWTFRGAAWEETIGQTGEDWKSPPAQPNSSSSSSVSIVRQNGMRRYAAKDRAEILAEH</sequence>
<reference evidence="2 3" key="1">
    <citation type="journal article" date="2019" name="Commun. Biol.">
        <title>The bagworm genome reveals a unique fibroin gene that provides high tensile strength.</title>
        <authorList>
            <person name="Kono N."/>
            <person name="Nakamura H."/>
            <person name="Ohtoshi R."/>
            <person name="Tomita M."/>
            <person name="Numata K."/>
            <person name="Arakawa K."/>
        </authorList>
    </citation>
    <scope>NUCLEOTIDE SEQUENCE [LARGE SCALE GENOMIC DNA]</scope>
</reference>
<organism evidence="2 3">
    <name type="scientific">Eumeta variegata</name>
    <name type="common">Bagworm moth</name>
    <name type="synonym">Eumeta japonica</name>
    <dbReference type="NCBI Taxonomy" id="151549"/>
    <lineage>
        <taxon>Eukaryota</taxon>
        <taxon>Metazoa</taxon>
        <taxon>Ecdysozoa</taxon>
        <taxon>Arthropoda</taxon>
        <taxon>Hexapoda</taxon>
        <taxon>Insecta</taxon>
        <taxon>Pterygota</taxon>
        <taxon>Neoptera</taxon>
        <taxon>Endopterygota</taxon>
        <taxon>Lepidoptera</taxon>
        <taxon>Glossata</taxon>
        <taxon>Ditrysia</taxon>
        <taxon>Tineoidea</taxon>
        <taxon>Psychidae</taxon>
        <taxon>Oiketicinae</taxon>
        <taxon>Eumeta</taxon>
    </lineage>
</organism>
<gene>
    <name evidence="2" type="ORF">EVAR_102547_1</name>
</gene>
<dbReference type="InterPro" id="IPR036691">
    <property type="entry name" value="Endo/exonu/phosph_ase_sf"/>
</dbReference>
<dbReference type="Proteomes" id="UP000299102">
    <property type="component" value="Unassembled WGS sequence"/>
</dbReference>
<evidence type="ECO:0000313" key="3">
    <source>
        <dbReference type="Proteomes" id="UP000299102"/>
    </source>
</evidence>
<feature type="region of interest" description="Disordered" evidence="1">
    <location>
        <begin position="1"/>
        <end position="34"/>
    </location>
</feature>
<dbReference type="EMBL" id="BGZK01002648">
    <property type="protein sequence ID" value="GBP95536.1"/>
    <property type="molecule type" value="Genomic_DNA"/>
</dbReference>
<comment type="caution">
    <text evidence="2">The sequence shown here is derived from an EMBL/GenBank/DDBJ whole genome shotgun (WGS) entry which is preliminary data.</text>
</comment>
<dbReference type="Gene3D" id="3.60.10.10">
    <property type="entry name" value="Endonuclease/exonuclease/phosphatase"/>
    <property type="match status" value="1"/>
</dbReference>
<proteinExistence type="predicted"/>
<evidence type="ECO:0000256" key="1">
    <source>
        <dbReference type="SAM" id="MobiDB-lite"/>
    </source>
</evidence>
<protein>
    <recommendedName>
        <fullName evidence="4">RNA-directed DNA polymerase from mobile element jockey</fullName>
    </recommendedName>
</protein>